<evidence type="ECO:0000313" key="6">
    <source>
        <dbReference type="EMBL" id="TCP51933.1"/>
    </source>
</evidence>
<keyword evidence="3" id="KW-0862">Zinc</keyword>
<dbReference type="PANTHER" id="PTHR32494:SF5">
    <property type="entry name" value="ALLANTOATE AMIDOHYDROLASE"/>
    <property type="match status" value="1"/>
</dbReference>
<feature type="binding site" evidence="3">
    <location>
        <position position="75"/>
    </location>
    <ligand>
        <name>Zn(2+)</name>
        <dbReference type="ChEBI" id="CHEBI:29105"/>
        <label>1</label>
    </ligand>
</feature>
<dbReference type="GO" id="GO:0016813">
    <property type="term" value="F:hydrolase activity, acting on carbon-nitrogen (but not peptide) bonds, in linear amidines"/>
    <property type="evidence" value="ECO:0007669"/>
    <property type="project" value="InterPro"/>
</dbReference>
<dbReference type="OrthoDB" id="9808195at2"/>
<dbReference type="Proteomes" id="UP000294911">
    <property type="component" value="Unassembled WGS sequence"/>
</dbReference>
<dbReference type="NCBIfam" id="TIGR01879">
    <property type="entry name" value="hydantase"/>
    <property type="match status" value="1"/>
</dbReference>
<dbReference type="EMBL" id="SLXQ01000006">
    <property type="protein sequence ID" value="TCP51933.1"/>
    <property type="molecule type" value="Genomic_DNA"/>
</dbReference>
<feature type="binding site" evidence="3">
    <location>
        <position position="86"/>
    </location>
    <ligand>
        <name>Zn(2+)</name>
        <dbReference type="ChEBI" id="CHEBI:29105"/>
        <label>1</label>
    </ligand>
</feature>
<evidence type="ECO:0000256" key="1">
    <source>
        <dbReference type="ARBA" id="ARBA00006153"/>
    </source>
</evidence>
<dbReference type="SUPFAM" id="SSF53187">
    <property type="entry name" value="Zn-dependent exopeptidases"/>
    <property type="match status" value="1"/>
</dbReference>
<feature type="binding site" evidence="3">
    <location>
        <position position="373"/>
    </location>
    <ligand>
        <name>Zn(2+)</name>
        <dbReference type="ChEBI" id="CHEBI:29105"/>
        <label>2</label>
    </ligand>
</feature>
<dbReference type="InterPro" id="IPR010158">
    <property type="entry name" value="Amidase_Cbmase"/>
</dbReference>
<keyword evidence="2 6" id="KW-0378">Hydrolase</keyword>
<dbReference type="InterPro" id="IPR002933">
    <property type="entry name" value="Peptidase_M20"/>
</dbReference>
<dbReference type="InterPro" id="IPR036264">
    <property type="entry name" value="Bact_exopeptidase_dim_dom"/>
</dbReference>
<evidence type="ECO:0000259" key="5">
    <source>
        <dbReference type="Pfam" id="PF07687"/>
    </source>
</evidence>
<feature type="binding site" evidence="4">
    <location>
        <position position="283"/>
    </location>
    <ligand>
        <name>allantoate</name>
        <dbReference type="ChEBI" id="CHEBI:17536"/>
    </ligand>
</feature>
<keyword evidence="3" id="KW-0479">Metal-binding</keyword>
<feature type="domain" description="Peptidase M20 dimerisation" evidence="5">
    <location>
        <begin position="211"/>
        <end position="305"/>
    </location>
</feature>
<accession>A0A4R2QQB6</accession>
<dbReference type="AlphaFoldDB" id="A0A4R2QQB6"/>
<protein>
    <submittedName>
        <fullName evidence="6">N-carbamoyl-L-amino-acid hydrolase</fullName>
    </submittedName>
</protein>
<comment type="similarity">
    <text evidence="1">Belongs to the peptidase M20 family.</text>
</comment>
<dbReference type="SUPFAM" id="SSF55031">
    <property type="entry name" value="Bacterial exopeptidase dimerisation domain"/>
    <property type="match status" value="1"/>
</dbReference>
<feature type="binding site" evidence="3">
    <location>
        <position position="121"/>
    </location>
    <ligand>
        <name>Zn(2+)</name>
        <dbReference type="ChEBI" id="CHEBI:29105"/>
        <label>2</label>
    </ligand>
</feature>
<dbReference type="InterPro" id="IPR011650">
    <property type="entry name" value="Peptidase_M20_dimer"/>
</dbReference>
<feature type="binding site" evidence="3">
    <location>
        <position position="186"/>
    </location>
    <ligand>
        <name>Zn(2+)</name>
        <dbReference type="ChEBI" id="CHEBI:29105"/>
        <label>1</label>
    </ligand>
</feature>
<dbReference type="Pfam" id="PF07687">
    <property type="entry name" value="M20_dimer"/>
    <property type="match status" value="1"/>
</dbReference>
<evidence type="ECO:0000313" key="7">
    <source>
        <dbReference type="Proteomes" id="UP000294911"/>
    </source>
</evidence>
<dbReference type="Gene3D" id="3.30.70.360">
    <property type="match status" value="1"/>
</dbReference>
<evidence type="ECO:0000256" key="3">
    <source>
        <dbReference type="PIRSR" id="PIRSR001235-1"/>
    </source>
</evidence>
<gene>
    <name evidence="6" type="ORF">EV191_10697</name>
</gene>
<comment type="cofactor">
    <cofactor evidence="3">
        <name>Zn(2+)</name>
        <dbReference type="ChEBI" id="CHEBI:29105"/>
    </cofactor>
    <text evidence="3">Binds 2 Zn(2+) ions per subunit.</text>
</comment>
<feature type="binding site" evidence="3">
    <location>
        <position position="86"/>
    </location>
    <ligand>
        <name>Zn(2+)</name>
        <dbReference type="ChEBI" id="CHEBI:29105"/>
        <label>2</label>
    </ligand>
</feature>
<evidence type="ECO:0000256" key="4">
    <source>
        <dbReference type="PIRSR" id="PIRSR001235-2"/>
    </source>
</evidence>
<dbReference type="RefSeq" id="WP_132877801.1">
    <property type="nucleotide sequence ID" value="NZ_SLXQ01000006.1"/>
</dbReference>
<feature type="binding site" evidence="4">
    <location>
        <position position="211"/>
    </location>
    <ligand>
        <name>allantoate</name>
        <dbReference type="ChEBI" id="CHEBI:17536"/>
    </ligand>
</feature>
<organism evidence="6 7">
    <name type="scientific">Tamaricihabitans halophyticus</name>
    <dbReference type="NCBI Taxonomy" id="1262583"/>
    <lineage>
        <taxon>Bacteria</taxon>
        <taxon>Bacillati</taxon>
        <taxon>Actinomycetota</taxon>
        <taxon>Actinomycetes</taxon>
        <taxon>Pseudonocardiales</taxon>
        <taxon>Pseudonocardiaceae</taxon>
        <taxon>Tamaricihabitans</taxon>
    </lineage>
</organism>
<evidence type="ECO:0000256" key="2">
    <source>
        <dbReference type="ARBA" id="ARBA00022801"/>
    </source>
</evidence>
<proteinExistence type="inferred from homology"/>
<dbReference type="GO" id="GO:0046872">
    <property type="term" value="F:metal ion binding"/>
    <property type="evidence" value="ECO:0007669"/>
    <property type="project" value="UniProtKB-KW"/>
</dbReference>
<feature type="binding site" evidence="4">
    <location>
        <position position="270"/>
    </location>
    <ligand>
        <name>allantoate</name>
        <dbReference type="ChEBI" id="CHEBI:17536"/>
    </ligand>
</feature>
<dbReference type="Gene3D" id="3.40.630.10">
    <property type="entry name" value="Zn peptidases"/>
    <property type="match status" value="1"/>
</dbReference>
<dbReference type="PANTHER" id="PTHR32494">
    <property type="entry name" value="ALLANTOATE DEIMINASE-RELATED"/>
    <property type="match status" value="1"/>
</dbReference>
<keyword evidence="7" id="KW-1185">Reference proteome</keyword>
<comment type="caution">
    <text evidence="6">The sequence shown here is derived from an EMBL/GenBank/DDBJ whole genome shotgun (WGS) entry which is preliminary data.</text>
</comment>
<dbReference type="NCBIfam" id="NF006770">
    <property type="entry name" value="PRK09290.1-4"/>
    <property type="match status" value="1"/>
</dbReference>
<sequence>MSTPSELLDQIGDIGTDHGRGGYSRHVFQPVELELREWFTAAATERGLTVSGDHNGNLWAWWGEPGPNALVTGSHLDSVPGGGAFDGPLGVASALAAVDELRASGFTPNRPLALVVFAEEEGGRFGVPCLGSRLLTGSIDADHARRLRDPDGVSLAEAAAYAGLDPAALGADERLLGNLGCFIELHVEQGRGLIDQSAAVGVASSILAHGRWRFRFTGEGNHAGATLLEDRKDPMLPAARFVLAAREAARAVPGARATVGRIVPNPGGTNVIASSADVWLDARASTAEDTRAMLAEIEAAAADAATSEGCTLNVSEESYSDTVYFDTGVRDELVRTLGDVPVLPTGAGHDAGILAARIPTGMLFVRNPTGISHAPEEFAERDDCTAGARALATVLREQAGG</sequence>
<dbReference type="PIRSF" id="PIRSF001235">
    <property type="entry name" value="Amidase_carbamoylase"/>
    <property type="match status" value="1"/>
</dbReference>
<dbReference type="Pfam" id="PF01546">
    <property type="entry name" value="Peptidase_M20"/>
    <property type="match status" value="1"/>
</dbReference>
<reference evidence="6 7" key="1">
    <citation type="submission" date="2019-03" db="EMBL/GenBank/DDBJ databases">
        <title>Genomic Encyclopedia of Type Strains, Phase IV (KMG-IV): sequencing the most valuable type-strain genomes for metagenomic binning, comparative biology and taxonomic classification.</title>
        <authorList>
            <person name="Goeker M."/>
        </authorList>
    </citation>
    <scope>NUCLEOTIDE SEQUENCE [LARGE SCALE GENOMIC DNA]</scope>
    <source>
        <strain evidence="6 7">DSM 45765</strain>
    </source>
</reference>
<name>A0A4R2QQB6_9PSEU</name>